<keyword evidence="2" id="KW-0812">Transmembrane</keyword>
<feature type="region of interest" description="Disordered" evidence="1">
    <location>
        <begin position="1"/>
        <end position="23"/>
    </location>
</feature>
<dbReference type="AlphaFoldDB" id="G8TVC6"/>
<feature type="compositionally biased region" description="Basic and acidic residues" evidence="1">
    <location>
        <begin position="1"/>
        <end position="13"/>
    </location>
</feature>
<accession>G8TVC6</accession>
<evidence type="ECO:0000313" key="4">
    <source>
        <dbReference type="Proteomes" id="UP000005439"/>
    </source>
</evidence>
<dbReference type="EMBL" id="CP003179">
    <property type="protein sequence ID" value="AEW05845.1"/>
    <property type="molecule type" value="Genomic_DNA"/>
</dbReference>
<proteinExistence type="predicted"/>
<protein>
    <submittedName>
        <fullName evidence="3">Uncharacterized protein</fullName>
    </submittedName>
</protein>
<dbReference type="PATRIC" id="fig|679936.5.peg.2467"/>
<feature type="transmembrane region" description="Helical" evidence="2">
    <location>
        <begin position="30"/>
        <end position="46"/>
    </location>
</feature>
<keyword evidence="2" id="KW-0472">Membrane</keyword>
<gene>
    <name evidence="3" type="ordered locus">Sulac_2382</name>
</gene>
<dbReference type="HOGENOM" id="CLU_187760_0_0_9"/>
<dbReference type="Proteomes" id="UP000005439">
    <property type="component" value="Chromosome"/>
</dbReference>
<keyword evidence="2" id="KW-1133">Transmembrane helix</keyword>
<organism evidence="3 4">
    <name type="scientific">Sulfobacillus acidophilus (strain ATCC 700253 / DSM 10332 / NAL)</name>
    <dbReference type="NCBI Taxonomy" id="679936"/>
    <lineage>
        <taxon>Bacteria</taxon>
        <taxon>Bacillati</taxon>
        <taxon>Bacillota</taxon>
        <taxon>Clostridia</taxon>
        <taxon>Eubacteriales</taxon>
        <taxon>Clostridiales Family XVII. Incertae Sedis</taxon>
        <taxon>Sulfobacillus</taxon>
    </lineage>
</organism>
<reference evidence="3 4" key="2">
    <citation type="journal article" date="2012" name="Stand. Genomic Sci.">
        <title>Complete genome sequence of the moderately thermophilic mineral-sulfide-oxidizing firmicute Sulfobacillus acidophilus type strain (NAL(T)).</title>
        <authorList>
            <person name="Anderson I."/>
            <person name="Chertkov O."/>
            <person name="Chen A."/>
            <person name="Saunders E."/>
            <person name="Lapidus A."/>
            <person name="Nolan M."/>
            <person name="Lucas S."/>
            <person name="Hammon N."/>
            <person name="Deshpande S."/>
            <person name="Cheng J.F."/>
            <person name="Han C."/>
            <person name="Tapia R."/>
            <person name="Goodwin L.A."/>
            <person name="Pitluck S."/>
            <person name="Liolios K."/>
            <person name="Pagani I."/>
            <person name="Ivanova N."/>
            <person name="Mikhailova N."/>
            <person name="Pati A."/>
            <person name="Palaniappan K."/>
            <person name="Land M."/>
            <person name="Pan C."/>
            <person name="Rohde M."/>
            <person name="Pukall R."/>
            <person name="Goker M."/>
            <person name="Detter J.C."/>
            <person name="Woyke T."/>
            <person name="Bristow J."/>
            <person name="Eisen J.A."/>
            <person name="Markowitz V."/>
            <person name="Hugenholtz P."/>
            <person name="Kyrpides N.C."/>
            <person name="Klenk H.P."/>
            <person name="Mavromatis K."/>
        </authorList>
    </citation>
    <scope>NUCLEOTIDE SEQUENCE [LARGE SCALE GENOMIC DNA]</scope>
    <source>
        <strain evidence="4">ATCC 700253 / DSM 10332 / NAL</strain>
    </source>
</reference>
<evidence type="ECO:0000256" key="2">
    <source>
        <dbReference type="SAM" id="Phobius"/>
    </source>
</evidence>
<name>G8TVC6_SULAD</name>
<evidence type="ECO:0000256" key="1">
    <source>
        <dbReference type="SAM" id="MobiDB-lite"/>
    </source>
</evidence>
<evidence type="ECO:0000313" key="3">
    <source>
        <dbReference type="EMBL" id="AEW05845.1"/>
    </source>
</evidence>
<dbReference type="KEGG" id="sap:Sulac_2382"/>
<keyword evidence="4" id="KW-1185">Reference proteome</keyword>
<sequence length="91" mass="10211">MSTKNRFRDDSHGTLHKATGNTRRPHPFRVVLWVSLLVAALVLWQLPAVTQGLSGASHALQHAEGFRHYVAGLLSIGYHRVLLWVHRTPTP</sequence>
<reference evidence="4" key="1">
    <citation type="submission" date="2011-12" db="EMBL/GenBank/DDBJ databases">
        <title>The complete genome of chromosome of Sulfobacillus acidophilus DSM 10332.</title>
        <authorList>
            <person name="Lucas S."/>
            <person name="Han J."/>
            <person name="Lapidus A."/>
            <person name="Bruce D."/>
            <person name="Goodwin L."/>
            <person name="Pitluck S."/>
            <person name="Peters L."/>
            <person name="Kyrpides N."/>
            <person name="Mavromatis K."/>
            <person name="Ivanova N."/>
            <person name="Mikhailova N."/>
            <person name="Chertkov O."/>
            <person name="Saunders E."/>
            <person name="Detter J.C."/>
            <person name="Tapia R."/>
            <person name="Han C."/>
            <person name="Land M."/>
            <person name="Hauser L."/>
            <person name="Markowitz V."/>
            <person name="Cheng J.-F."/>
            <person name="Hugenholtz P."/>
            <person name="Woyke T."/>
            <person name="Wu D."/>
            <person name="Pukall R."/>
            <person name="Gehrich-Schroeter G."/>
            <person name="Schneider S."/>
            <person name="Klenk H.-P."/>
            <person name="Eisen J.A."/>
        </authorList>
    </citation>
    <scope>NUCLEOTIDE SEQUENCE [LARGE SCALE GENOMIC DNA]</scope>
    <source>
        <strain evidence="4">ATCC 700253 / DSM 10332 / NAL</strain>
    </source>
</reference>